<dbReference type="GO" id="GO:0015074">
    <property type="term" value="P:DNA integration"/>
    <property type="evidence" value="ECO:0007669"/>
    <property type="project" value="UniProtKB-KW"/>
</dbReference>
<dbReference type="EMBL" id="JARYMX010000006">
    <property type="protein sequence ID" value="KAJ9545016.1"/>
    <property type="molecule type" value="Genomic_DNA"/>
</dbReference>
<protein>
    <recommendedName>
        <fullName evidence="1">Retroviral polymerase SH3-like domain-containing protein</fullName>
    </recommendedName>
</protein>
<evidence type="ECO:0000259" key="1">
    <source>
        <dbReference type="Pfam" id="PF25597"/>
    </source>
</evidence>
<keyword evidence="3" id="KW-1185">Reference proteome</keyword>
<dbReference type="GO" id="GO:0003676">
    <property type="term" value="F:nucleic acid binding"/>
    <property type="evidence" value="ECO:0007669"/>
    <property type="project" value="InterPro"/>
</dbReference>
<dbReference type="GO" id="GO:0003887">
    <property type="term" value="F:DNA-directed DNA polymerase activity"/>
    <property type="evidence" value="ECO:0007669"/>
    <property type="project" value="UniProtKB-KW"/>
</dbReference>
<accession>A0AA38WE44</accession>
<dbReference type="AlphaFoldDB" id="A0AA38WE44"/>
<dbReference type="GO" id="GO:0046872">
    <property type="term" value="F:metal ion binding"/>
    <property type="evidence" value="ECO:0007669"/>
    <property type="project" value="UniProtKB-KW"/>
</dbReference>
<dbReference type="Pfam" id="PF25597">
    <property type="entry name" value="SH3_retrovirus"/>
    <property type="match status" value="1"/>
</dbReference>
<comment type="caution">
    <text evidence="2">The sequence shown here is derived from an EMBL/GenBank/DDBJ whole genome shotgun (WGS) entry which is preliminary data.</text>
</comment>
<dbReference type="PANTHER" id="PTHR42648">
    <property type="entry name" value="TRANSPOSASE, PUTATIVE-RELATED"/>
    <property type="match status" value="1"/>
</dbReference>
<organism evidence="2 3">
    <name type="scientific">Centaurea solstitialis</name>
    <name type="common">yellow star-thistle</name>
    <dbReference type="NCBI Taxonomy" id="347529"/>
    <lineage>
        <taxon>Eukaryota</taxon>
        <taxon>Viridiplantae</taxon>
        <taxon>Streptophyta</taxon>
        <taxon>Embryophyta</taxon>
        <taxon>Tracheophyta</taxon>
        <taxon>Spermatophyta</taxon>
        <taxon>Magnoliopsida</taxon>
        <taxon>eudicotyledons</taxon>
        <taxon>Gunneridae</taxon>
        <taxon>Pentapetalae</taxon>
        <taxon>asterids</taxon>
        <taxon>campanulids</taxon>
        <taxon>Asterales</taxon>
        <taxon>Asteraceae</taxon>
        <taxon>Carduoideae</taxon>
        <taxon>Cardueae</taxon>
        <taxon>Centaureinae</taxon>
        <taxon>Centaurea</taxon>
    </lineage>
</organism>
<dbReference type="Gene3D" id="3.30.420.10">
    <property type="entry name" value="Ribonuclease H-like superfamily/Ribonuclease H"/>
    <property type="match status" value="1"/>
</dbReference>
<dbReference type="GO" id="GO:0016787">
    <property type="term" value="F:hydrolase activity"/>
    <property type="evidence" value="ECO:0007669"/>
    <property type="project" value="UniProtKB-KW"/>
</dbReference>
<gene>
    <name evidence="2" type="ORF">OSB04_024723</name>
</gene>
<name>A0AA38WE44_9ASTR</name>
<feature type="domain" description="Retroviral polymerase SH3-like" evidence="1">
    <location>
        <begin position="103"/>
        <end position="162"/>
    </location>
</feature>
<dbReference type="SUPFAM" id="SSF53098">
    <property type="entry name" value="Ribonuclease H-like"/>
    <property type="match status" value="1"/>
</dbReference>
<sequence>MKLNSKIIPSKHIVILWEFSILILHHELPNKNGVVSRRNKTLVEVARSMLAQNQLPQHLYTEAVNTACYTQNCFVVHRRYGKTPFELLFDRVPSVKYFKVFGCKCYVMNEFENKGKFRSKVDEMVFIGYSNISIAYIVYNKHTRILTESINVHFDDHSMLEKKINLSLLRCPQPHSLNDQTSLPHVIKWTRSHPSNLIIGDPSSPVKTRASSANECNFSVFLSNIEPTRVQEALEDSNWLTATLEELNQFIVLKVWRLVEIPNLKTIIDTEWIFNNKKDERGVVIKKKARLVEIGC</sequence>
<dbReference type="GO" id="GO:0003964">
    <property type="term" value="F:RNA-directed DNA polymerase activity"/>
    <property type="evidence" value="ECO:0007669"/>
    <property type="project" value="UniProtKB-KW"/>
</dbReference>
<reference evidence="2" key="1">
    <citation type="submission" date="2023-03" db="EMBL/GenBank/DDBJ databases">
        <title>Chromosome-scale reference genome and RAD-based genetic map of yellow starthistle (Centaurea solstitialis) reveal putative structural variation and QTLs associated with invader traits.</title>
        <authorList>
            <person name="Reatini B."/>
            <person name="Cang F.A."/>
            <person name="Jiang Q."/>
            <person name="Mckibben M.T.W."/>
            <person name="Barker M.S."/>
            <person name="Rieseberg L.H."/>
            <person name="Dlugosch K.M."/>
        </authorList>
    </citation>
    <scope>NUCLEOTIDE SEQUENCE</scope>
    <source>
        <strain evidence="2">CAN-66</strain>
        <tissue evidence="2">Leaf</tissue>
    </source>
</reference>
<dbReference type="GO" id="GO:0006310">
    <property type="term" value="P:DNA recombination"/>
    <property type="evidence" value="ECO:0007669"/>
    <property type="project" value="UniProtKB-KW"/>
</dbReference>
<dbReference type="InterPro" id="IPR036397">
    <property type="entry name" value="RNaseH_sf"/>
</dbReference>
<dbReference type="InterPro" id="IPR057670">
    <property type="entry name" value="SH3_retrovirus"/>
</dbReference>
<dbReference type="PANTHER" id="PTHR42648:SF21">
    <property type="entry name" value="CYSTEINE-RICH RLK (RECEPTOR-LIKE PROTEIN KINASE) 8"/>
    <property type="match status" value="1"/>
</dbReference>
<dbReference type="GO" id="GO:0004519">
    <property type="term" value="F:endonuclease activity"/>
    <property type="evidence" value="ECO:0007669"/>
    <property type="project" value="UniProtKB-KW"/>
</dbReference>
<dbReference type="InterPro" id="IPR012337">
    <property type="entry name" value="RNaseH-like_sf"/>
</dbReference>
<evidence type="ECO:0000313" key="3">
    <source>
        <dbReference type="Proteomes" id="UP001172457"/>
    </source>
</evidence>
<evidence type="ECO:0000313" key="2">
    <source>
        <dbReference type="EMBL" id="KAJ9545016.1"/>
    </source>
</evidence>
<proteinExistence type="predicted"/>
<dbReference type="InterPro" id="IPR039537">
    <property type="entry name" value="Retrotran_Ty1/copia-like"/>
</dbReference>
<dbReference type="Proteomes" id="UP001172457">
    <property type="component" value="Chromosome 6"/>
</dbReference>